<accession>A0ABW9F893</accession>
<dbReference type="EMBL" id="JBFNFH010000016">
    <property type="protein sequence ID" value="MFM1525358.1"/>
    <property type="molecule type" value="Genomic_DNA"/>
</dbReference>
<proteinExistence type="predicted"/>
<evidence type="ECO:0000313" key="3">
    <source>
        <dbReference type="EMBL" id="MFM1525358.1"/>
    </source>
</evidence>
<keyword evidence="4" id="KW-1185">Reference proteome</keyword>
<evidence type="ECO:0000256" key="1">
    <source>
        <dbReference type="ARBA" id="ARBA00022729"/>
    </source>
</evidence>
<gene>
    <name evidence="3" type="ORF">ABGF40_06665</name>
</gene>
<comment type="caution">
    <text evidence="3">The sequence shown here is derived from an EMBL/GenBank/DDBJ whole genome shotgun (WGS) entry which is preliminary data.</text>
</comment>
<protein>
    <submittedName>
        <fullName evidence="3">YSIRK-type signal peptide-containing protein</fullName>
    </submittedName>
</protein>
<organism evidence="3 4">
    <name type="scientific">Helcococcus bovis</name>
    <dbReference type="NCBI Taxonomy" id="3153252"/>
    <lineage>
        <taxon>Bacteria</taxon>
        <taxon>Bacillati</taxon>
        <taxon>Bacillota</taxon>
        <taxon>Tissierellia</taxon>
        <taxon>Tissierellales</taxon>
        <taxon>Peptoniphilaceae</taxon>
        <taxon>Helcococcus</taxon>
    </lineage>
</organism>
<sequence length="41" mass="4881">MRYNLARLKNFFDKIGNNMKENEKIRYSIRRLTIGVCSCAL</sequence>
<evidence type="ECO:0000313" key="4">
    <source>
        <dbReference type="Proteomes" id="UP001629536"/>
    </source>
</evidence>
<feature type="domain" description="YSIRK Gram-positive signal peptide" evidence="2">
    <location>
        <begin position="22"/>
        <end position="38"/>
    </location>
</feature>
<name>A0ABW9F893_9FIRM</name>
<dbReference type="Proteomes" id="UP001629536">
    <property type="component" value="Unassembled WGS sequence"/>
</dbReference>
<keyword evidence="1" id="KW-0732">Signal</keyword>
<dbReference type="RefSeq" id="WP_408126814.1">
    <property type="nucleotide sequence ID" value="NZ_JBFNFH010000016.1"/>
</dbReference>
<dbReference type="InterPro" id="IPR005877">
    <property type="entry name" value="YSIRK_signal_dom"/>
</dbReference>
<dbReference type="Pfam" id="PF04650">
    <property type="entry name" value="YSIRK_signal"/>
    <property type="match status" value="1"/>
</dbReference>
<reference evidence="3 4" key="1">
    <citation type="journal article" date="2024" name="Front. Microbiol.">
        <title>Pangenomic and biochemical analyses of Helcococcus ovis reveal widespread tetracycline resistance and a novel bacterial species, Helcococcus bovis.</title>
        <authorList>
            <person name="Cunha F."/>
            <person name="Zhai Y."/>
            <person name="Casaro S."/>
            <person name="Jones K.L."/>
            <person name="Hernandez M."/>
            <person name="Bisinotto R.S."/>
            <person name="Kariyawasam S."/>
            <person name="Brown M.B."/>
            <person name="Phillips A."/>
            <person name="Jeong K.C."/>
            <person name="Galvao K.N."/>
        </authorList>
    </citation>
    <scope>NUCLEOTIDE SEQUENCE [LARGE SCALE GENOMIC DNA]</scope>
    <source>
        <strain evidence="3 4">KG197</strain>
    </source>
</reference>
<dbReference type="NCBIfam" id="TIGR01168">
    <property type="entry name" value="YSIRK_signal"/>
    <property type="match status" value="1"/>
</dbReference>
<evidence type="ECO:0000259" key="2">
    <source>
        <dbReference type="Pfam" id="PF04650"/>
    </source>
</evidence>